<evidence type="ECO:0000313" key="3">
    <source>
        <dbReference type="Proteomes" id="UP000024404"/>
    </source>
</evidence>
<organism evidence="2 3">
    <name type="scientific">Onchocerca volvulus</name>
    <dbReference type="NCBI Taxonomy" id="6282"/>
    <lineage>
        <taxon>Eukaryota</taxon>
        <taxon>Metazoa</taxon>
        <taxon>Ecdysozoa</taxon>
        <taxon>Nematoda</taxon>
        <taxon>Chromadorea</taxon>
        <taxon>Rhabditida</taxon>
        <taxon>Spirurina</taxon>
        <taxon>Spiruromorpha</taxon>
        <taxon>Filarioidea</taxon>
        <taxon>Onchocercidae</taxon>
        <taxon>Onchocerca</taxon>
    </lineage>
</organism>
<keyword evidence="1" id="KW-0472">Membrane</keyword>
<keyword evidence="1" id="KW-1133">Transmembrane helix</keyword>
<dbReference type="AlphaFoldDB" id="A0A8R1Y164"/>
<dbReference type="EMBL" id="CMVM020000020">
    <property type="status" value="NOT_ANNOTATED_CDS"/>
    <property type="molecule type" value="Genomic_DNA"/>
</dbReference>
<reference evidence="3" key="1">
    <citation type="submission" date="2013-10" db="EMBL/GenBank/DDBJ databases">
        <title>Genome sequencing of Onchocerca volvulus.</title>
        <authorList>
            <person name="Cotton J."/>
            <person name="Tsai J."/>
            <person name="Stanley E."/>
            <person name="Tracey A."/>
            <person name="Holroyd N."/>
            <person name="Lustigman S."/>
            <person name="Berriman M."/>
        </authorList>
    </citation>
    <scope>NUCLEOTIDE SEQUENCE</scope>
</reference>
<evidence type="ECO:0000256" key="1">
    <source>
        <dbReference type="SAM" id="Phobius"/>
    </source>
</evidence>
<feature type="transmembrane region" description="Helical" evidence="1">
    <location>
        <begin position="42"/>
        <end position="62"/>
    </location>
</feature>
<keyword evidence="1" id="KW-0812">Transmembrane</keyword>
<keyword evidence="3" id="KW-1185">Reference proteome</keyword>
<feature type="transmembrane region" description="Helical" evidence="1">
    <location>
        <begin position="74"/>
        <end position="92"/>
    </location>
</feature>
<evidence type="ECO:0000313" key="2">
    <source>
        <dbReference type="EnsemblMetazoa" id="OVOC694.1"/>
    </source>
</evidence>
<sequence>MSLHKYFGTEEEDDEDWWICVPIYTLALVCLLQTPANITWRAASVVVILTGSTLVAFLIWTMHHSADVITMSPLISSDILLLAAAVAMTYTVRLCN</sequence>
<feature type="transmembrane region" description="Helical" evidence="1">
    <location>
        <begin position="16"/>
        <end position="35"/>
    </location>
</feature>
<protein>
    <submittedName>
        <fullName evidence="2">Uncharacterized protein</fullName>
    </submittedName>
</protein>
<name>A0A8R1Y164_ONCVO</name>
<reference evidence="2" key="2">
    <citation type="submission" date="2022-06" db="UniProtKB">
        <authorList>
            <consortium name="EnsemblMetazoa"/>
        </authorList>
    </citation>
    <scope>IDENTIFICATION</scope>
</reference>
<dbReference type="EnsemblMetazoa" id="OVOC694.1">
    <property type="protein sequence ID" value="OVOC694.1"/>
    <property type="gene ID" value="WBGene00237503"/>
</dbReference>
<dbReference type="Proteomes" id="UP000024404">
    <property type="component" value="Unassembled WGS sequence"/>
</dbReference>
<accession>A0A8R1Y164</accession>
<proteinExistence type="predicted"/>